<organism evidence="3 4">
    <name type="scientific">Paratrimastix pyriformis</name>
    <dbReference type="NCBI Taxonomy" id="342808"/>
    <lineage>
        <taxon>Eukaryota</taxon>
        <taxon>Metamonada</taxon>
        <taxon>Preaxostyla</taxon>
        <taxon>Paratrimastigidae</taxon>
        <taxon>Paratrimastix</taxon>
    </lineage>
</organism>
<gene>
    <name evidence="3" type="ORF">PAPYR_5436</name>
</gene>
<evidence type="ECO:0000313" key="4">
    <source>
        <dbReference type="Proteomes" id="UP001141327"/>
    </source>
</evidence>
<dbReference type="InterPro" id="IPR000477">
    <property type="entry name" value="RT_dom"/>
</dbReference>
<comment type="caution">
    <text evidence="3">The sequence shown here is derived from an EMBL/GenBank/DDBJ whole genome shotgun (WGS) entry which is preliminary data.</text>
</comment>
<dbReference type="PANTHER" id="PTHR19446">
    <property type="entry name" value="REVERSE TRANSCRIPTASES"/>
    <property type="match status" value="1"/>
</dbReference>
<dbReference type="CDD" id="cd01650">
    <property type="entry name" value="RT_nLTR_like"/>
    <property type="match status" value="1"/>
</dbReference>
<feature type="compositionally biased region" description="Gly residues" evidence="1">
    <location>
        <begin position="245"/>
        <end position="254"/>
    </location>
</feature>
<sequence length="1118" mass="117763">METLEHLIPEVTSGNSSDSSDPSQTESVASINHSDHPSGTTTSISTERCCDIINALVTCHNRYPQLRAGANPSFLICKLASVGLGKLNKLLEGGSVTDVISSRVLAKNVDKLGTWARLKFRDLLAQFSFTRALELLPTVILDTPVASLGARLGATIGPAAAAAVGEAPAATLPGGDVVAAGPTGGAWLWARYLSGARLQAFAGQLALALEGVAAAALSPEPDARARVDKALAGIMDVSKAFSRQGRGGRGGGSRGKLSQAQRGATRAMGEGRVHAAVSILMSAAPLPRDVALAGLRDAHVGQPLAVPGPVPAFGPPKTGPIAPFDEATISKIVRRLPNGGAGPSGLGPALLRKAAGLAPSIVPSLVSLFNFCVAECHIPPSLSQARLHPLPKPGGRVRPIAVGETLSRVLSRALAGRVVEATRATLSDAQLGVRCPDAPAVLHALMSFIVAGAGPEVAIIKTDAKNAFNVISRPALLAACSSCWGCDMAKLLESSFEGPLTFDGEKVASFSGVKQGDPLSPLAFALTYDHVVKSISAQAPTISIRGVRIPPVLAYLDDLYIITTTAEAQRLLDTCRSSCQELGIAVNGSKCWYWTAGPAPVALQVGEELVPRATLEDGLDLLGVCLGSPNASARAVKAAADAAVHVAELASPLTLQAFLLILRLSVVPRLTFQTRAAGCGTKDLADFDDRILTKLLARLSLAREAVPSLERISLPIRLGGLGIQRMAPARDAALAGATISILTAPEVPRSIQHTLWQIWEATTQQPELASTFLGLSAQSMHRLGISLPSADRRSFEQHGTRLGPKKVQHTLWEESMTATAAASLESLPADARKMCKATMGPCASAFLQCFPCPLFELNDEEMRYAILLRLGVSAAPWKTTLGFGLFCPLCGEPLVEGHDRLCLAINHSLAIQRHNAWKLLVFNMATTARIGVRMERRLPGATAEERHQPDLVLEVPGVGGRHSTKTVFLDFIVGEVLAPSYAAEATLGNVPQRLEAGKVSAYKAFMTAYPDAEFLPAGATCTGQLGPGAEKAIDRIIAAGGKGNRISRRWWLARFSMVFVRFAYEMSCNWCQHASAAVAARDLQLAKSMATERITRAVTKVAPQDTTLLESRVRVAAG</sequence>
<dbReference type="SUPFAM" id="SSF56672">
    <property type="entry name" value="DNA/RNA polymerases"/>
    <property type="match status" value="1"/>
</dbReference>
<feature type="region of interest" description="Disordered" evidence="1">
    <location>
        <begin position="242"/>
        <end position="262"/>
    </location>
</feature>
<dbReference type="Proteomes" id="UP001141327">
    <property type="component" value="Unassembled WGS sequence"/>
</dbReference>
<feature type="domain" description="Reverse transcriptase" evidence="2">
    <location>
        <begin position="371"/>
        <end position="626"/>
    </location>
</feature>
<keyword evidence="4" id="KW-1185">Reference proteome</keyword>
<proteinExistence type="predicted"/>
<evidence type="ECO:0000256" key="1">
    <source>
        <dbReference type="SAM" id="MobiDB-lite"/>
    </source>
</evidence>
<dbReference type="InterPro" id="IPR043502">
    <property type="entry name" value="DNA/RNA_pol_sf"/>
</dbReference>
<dbReference type="Pfam" id="PF00078">
    <property type="entry name" value="RVT_1"/>
    <property type="match status" value="1"/>
</dbReference>
<feature type="compositionally biased region" description="Low complexity" evidence="1">
    <location>
        <begin position="13"/>
        <end position="27"/>
    </location>
</feature>
<reference evidence="3" key="1">
    <citation type="journal article" date="2022" name="bioRxiv">
        <title>Genomics of Preaxostyla Flagellates Illuminates Evolutionary Transitions and the Path Towards Mitochondrial Loss.</title>
        <authorList>
            <person name="Novak L.V.F."/>
            <person name="Treitli S.C."/>
            <person name="Pyrih J."/>
            <person name="Halakuc P."/>
            <person name="Pipaliya S.V."/>
            <person name="Vacek V."/>
            <person name="Brzon O."/>
            <person name="Soukal P."/>
            <person name="Eme L."/>
            <person name="Dacks J.B."/>
            <person name="Karnkowska A."/>
            <person name="Elias M."/>
            <person name="Hampl V."/>
        </authorList>
    </citation>
    <scope>NUCLEOTIDE SEQUENCE</scope>
    <source>
        <strain evidence="3">RCP-MX</strain>
    </source>
</reference>
<feature type="compositionally biased region" description="Polar residues" evidence="1">
    <location>
        <begin position="28"/>
        <end position="43"/>
    </location>
</feature>
<dbReference type="EMBL" id="JAPMOS010000026">
    <property type="protein sequence ID" value="KAJ4458677.1"/>
    <property type="molecule type" value="Genomic_DNA"/>
</dbReference>
<name>A0ABQ8UJT7_9EUKA</name>
<accession>A0ABQ8UJT7</accession>
<dbReference type="PROSITE" id="PS50878">
    <property type="entry name" value="RT_POL"/>
    <property type="match status" value="1"/>
</dbReference>
<evidence type="ECO:0000313" key="3">
    <source>
        <dbReference type="EMBL" id="KAJ4458677.1"/>
    </source>
</evidence>
<evidence type="ECO:0000259" key="2">
    <source>
        <dbReference type="PROSITE" id="PS50878"/>
    </source>
</evidence>
<feature type="region of interest" description="Disordered" evidence="1">
    <location>
        <begin position="1"/>
        <end position="43"/>
    </location>
</feature>
<protein>
    <recommendedName>
        <fullName evidence="2">Reverse transcriptase domain-containing protein</fullName>
    </recommendedName>
</protein>